<gene>
    <name evidence="1" type="ORF">SAMN05443550_12010</name>
</gene>
<name>A0A1H4HI23_9SPHI</name>
<organism evidence="1 2">
    <name type="scientific">Pedobacter hartonius</name>
    <dbReference type="NCBI Taxonomy" id="425514"/>
    <lineage>
        <taxon>Bacteria</taxon>
        <taxon>Pseudomonadati</taxon>
        <taxon>Bacteroidota</taxon>
        <taxon>Sphingobacteriia</taxon>
        <taxon>Sphingobacteriales</taxon>
        <taxon>Sphingobacteriaceae</taxon>
        <taxon>Pedobacter</taxon>
    </lineage>
</organism>
<evidence type="ECO:0000313" key="1">
    <source>
        <dbReference type="EMBL" id="SEB21509.1"/>
    </source>
</evidence>
<accession>A0A1H4HI23</accession>
<proteinExistence type="predicted"/>
<keyword evidence="2" id="KW-1185">Reference proteome</keyword>
<evidence type="ECO:0000313" key="2">
    <source>
        <dbReference type="Proteomes" id="UP000198850"/>
    </source>
</evidence>
<dbReference type="AlphaFoldDB" id="A0A1H4HI23"/>
<sequence>MLIKTNFSHKTIKMSIDNLEAIAESLRGQNVIVNTKAGDHFPGLLSSVRTNTSSLEKSIELTDQNGKGALISLKIIESIDEAE</sequence>
<dbReference type="Proteomes" id="UP000198850">
    <property type="component" value="Unassembled WGS sequence"/>
</dbReference>
<dbReference type="EMBL" id="FNRA01000020">
    <property type="protein sequence ID" value="SEB21509.1"/>
    <property type="molecule type" value="Genomic_DNA"/>
</dbReference>
<reference evidence="1 2" key="1">
    <citation type="submission" date="2016-10" db="EMBL/GenBank/DDBJ databases">
        <authorList>
            <person name="de Groot N.N."/>
        </authorList>
    </citation>
    <scope>NUCLEOTIDE SEQUENCE [LARGE SCALE GENOMIC DNA]</scope>
    <source>
        <strain evidence="1 2">DSM 19033</strain>
    </source>
</reference>
<protein>
    <submittedName>
        <fullName evidence="1">Uncharacterized protein</fullName>
    </submittedName>
</protein>
<dbReference type="STRING" id="425514.SAMN05443550_12010"/>